<organism evidence="4 5">
    <name type="scientific">Calycina marina</name>
    <dbReference type="NCBI Taxonomy" id="1763456"/>
    <lineage>
        <taxon>Eukaryota</taxon>
        <taxon>Fungi</taxon>
        <taxon>Dikarya</taxon>
        <taxon>Ascomycota</taxon>
        <taxon>Pezizomycotina</taxon>
        <taxon>Leotiomycetes</taxon>
        <taxon>Helotiales</taxon>
        <taxon>Pezizellaceae</taxon>
        <taxon>Calycina</taxon>
    </lineage>
</organism>
<dbReference type="OrthoDB" id="2744543at2759"/>
<dbReference type="PROSITE" id="PS51186">
    <property type="entry name" value="GNAT"/>
    <property type="match status" value="1"/>
</dbReference>
<feature type="domain" description="N-acetyltransferase" evidence="3">
    <location>
        <begin position="42"/>
        <end position="180"/>
    </location>
</feature>
<dbReference type="PANTHER" id="PTHR43800:SF1">
    <property type="entry name" value="PEPTIDYL-LYSINE N-ACETYLTRANSFERASE YJAB"/>
    <property type="match status" value="1"/>
</dbReference>
<dbReference type="SUPFAM" id="SSF55729">
    <property type="entry name" value="Acyl-CoA N-acyltransferases (Nat)"/>
    <property type="match status" value="1"/>
</dbReference>
<comment type="caution">
    <text evidence="4">The sequence shown here is derived from an EMBL/GenBank/DDBJ whole genome shotgun (WGS) entry which is preliminary data.</text>
</comment>
<protein>
    <submittedName>
        <fullName evidence="4">Acyl-CoA N-acyltransferase</fullName>
    </submittedName>
</protein>
<keyword evidence="1" id="KW-0808">Transferase</keyword>
<dbReference type="InterPro" id="IPR016181">
    <property type="entry name" value="Acyl_CoA_acyltransferase"/>
</dbReference>
<evidence type="ECO:0000313" key="4">
    <source>
        <dbReference type="EMBL" id="KAG9245321.1"/>
    </source>
</evidence>
<evidence type="ECO:0000256" key="1">
    <source>
        <dbReference type="ARBA" id="ARBA00022679"/>
    </source>
</evidence>
<evidence type="ECO:0000313" key="5">
    <source>
        <dbReference type="Proteomes" id="UP000887226"/>
    </source>
</evidence>
<accession>A0A9P7Z4V4</accession>
<dbReference type="Pfam" id="PF13508">
    <property type="entry name" value="Acetyltransf_7"/>
    <property type="match status" value="1"/>
</dbReference>
<reference evidence="4" key="1">
    <citation type="journal article" date="2021" name="IMA Fungus">
        <title>Genomic characterization of three marine fungi, including Emericellopsis atlantica sp. nov. with signatures of a generalist lifestyle and marine biomass degradation.</title>
        <authorList>
            <person name="Hagestad O.C."/>
            <person name="Hou L."/>
            <person name="Andersen J.H."/>
            <person name="Hansen E.H."/>
            <person name="Altermark B."/>
            <person name="Li C."/>
            <person name="Kuhnert E."/>
            <person name="Cox R.J."/>
            <person name="Crous P.W."/>
            <person name="Spatafora J.W."/>
            <person name="Lail K."/>
            <person name="Amirebrahimi M."/>
            <person name="Lipzen A."/>
            <person name="Pangilinan J."/>
            <person name="Andreopoulos W."/>
            <person name="Hayes R.D."/>
            <person name="Ng V."/>
            <person name="Grigoriev I.V."/>
            <person name="Jackson S.A."/>
            <person name="Sutton T.D.S."/>
            <person name="Dobson A.D.W."/>
            <person name="Rama T."/>
        </authorList>
    </citation>
    <scope>NUCLEOTIDE SEQUENCE</scope>
    <source>
        <strain evidence="4">TRa3180A</strain>
    </source>
</reference>
<proteinExistence type="predicted"/>
<dbReference type="EMBL" id="MU253853">
    <property type="protein sequence ID" value="KAG9245321.1"/>
    <property type="molecule type" value="Genomic_DNA"/>
</dbReference>
<dbReference type="InterPro" id="IPR000182">
    <property type="entry name" value="GNAT_dom"/>
</dbReference>
<dbReference type="CDD" id="cd04301">
    <property type="entry name" value="NAT_SF"/>
    <property type="match status" value="1"/>
</dbReference>
<name>A0A9P7Z4V4_9HELO</name>
<dbReference type="AlphaFoldDB" id="A0A9P7Z4V4"/>
<dbReference type="Proteomes" id="UP000887226">
    <property type="component" value="Unassembled WGS sequence"/>
</dbReference>
<sequence length="198" mass="22098">MMDPLSILALAAETVQRSEAAANKSQLVPACTTRRGQLRDIPLLGPLERSAAEIFRTVNMDSLLDLPTLSRFNLTSLIDAGHLWVAVDRYDQLMGFIGGENIGGNFHIVELSVAQRFQGNGIGKMLMARMMDDVKREGFRATTLTAFRSIPWNGPFYRKLGFMEVDLGEMGHDYMKIWQNEGSLGLDMGQRCLMGRIL</sequence>
<keyword evidence="2" id="KW-0012">Acyltransferase</keyword>
<gene>
    <name evidence="4" type="ORF">BJ878DRAFT_23975</name>
</gene>
<keyword evidence="5" id="KW-1185">Reference proteome</keyword>
<dbReference type="PANTHER" id="PTHR43800">
    <property type="entry name" value="PEPTIDYL-LYSINE N-ACETYLTRANSFERASE YJAB"/>
    <property type="match status" value="1"/>
</dbReference>
<dbReference type="Gene3D" id="3.40.630.30">
    <property type="match status" value="1"/>
</dbReference>
<evidence type="ECO:0000256" key="2">
    <source>
        <dbReference type="ARBA" id="ARBA00023315"/>
    </source>
</evidence>
<dbReference type="GO" id="GO:0016747">
    <property type="term" value="F:acyltransferase activity, transferring groups other than amino-acyl groups"/>
    <property type="evidence" value="ECO:0007669"/>
    <property type="project" value="InterPro"/>
</dbReference>
<evidence type="ECO:0000259" key="3">
    <source>
        <dbReference type="PROSITE" id="PS51186"/>
    </source>
</evidence>